<accession>A0A543NN45</accession>
<name>A0A543NN45_9ACTN</name>
<dbReference type="RefSeq" id="WP_170181599.1">
    <property type="nucleotide sequence ID" value="NZ_VFQC01000001.1"/>
</dbReference>
<gene>
    <name evidence="2" type="ORF">FHX37_3253</name>
</gene>
<evidence type="ECO:0000313" key="3">
    <source>
        <dbReference type="Proteomes" id="UP000317422"/>
    </source>
</evidence>
<dbReference type="PROSITE" id="PS51354">
    <property type="entry name" value="GLUTAREDOXIN_2"/>
    <property type="match status" value="1"/>
</dbReference>
<dbReference type="InterPro" id="IPR036249">
    <property type="entry name" value="Thioredoxin-like_sf"/>
</dbReference>
<dbReference type="Proteomes" id="UP000317422">
    <property type="component" value="Unassembled WGS sequence"/>
</dbReference>
<keyword evidence="3" id="KW-1185">Reference proteome</keyword>
<evidence type="ECO:0000259" key="1">
    <source>
        <dbReference type="Pfam" id="PF00462"/>
    </source>
</evidence>
<proteinExistence type="predicted"/>
<evidence type="ECO:0000313" key="2">
    <source>
        <dbReference type="EMBL" id="TQN33248.1"/>
    </source>
</evidence>
<dbReference type="InterPro" id="IPR002109">
    <property type="entry name" value="Glutaredoxin"/>
</dbReference>
<feature type="domain" description="Glutaredoxin" evidence="1">
    <location>
        <begin position="8"/>
        <end position="67"/>
    </location>
</feature>
<comment type="caution">
    <text evidence="2">The sequence shown here is derived from an EMBL/GenBank/DDBJ whole genome shotgun (WGS) entry which is preliminary data.</text>
</comment>
<dbReference type="Gene3D" id="3.40.30.10">
    <property type="entry name" value="Glutaredoxin"/>
    <property type="match status" value="1"/>
</dbReference>
<dbReference type="SUPFAM" id="SSF52833">
    <property type="entry name" value="Thioredoxin-like"/>
    <property type="match status" value="1"/>
</dbReference>
<organism evidence="2 3">
    <name type="scientific">Haloactinospora alba</name>
    <dbReference type="NCBI Taxonomy" id="405555"/>
    <lineage>
        <taxon>Bacteria</taxon>
        <taxon>Bacillati</taxon>
        <taxon>Actinomycetota</taxon>
        <taxon>Actinomycetes</taxon>
        <taxon>Streptosporangiales</taxon>
        <taxon>Nocardiopsidaceae</taxon>
        <taxon>Haloactinospora</taxon>
    </lineage>
</organism>
<dbReference type="AlphaFoldDB" id="A0A543NN45"/>
<protein>
    <submittedName>
        <fullName evidence="2">Glutaredoxin</fullName>
    </submittedName>
</protein>
<dbReference type="EMBL" id="VFQC01000001">
    <property type="protein sequence ID" value="TQN33248.1"/>
    <property type="molecule type" value="Genomic_DNA"/>
</dbReference>
<dbReference type="Pfam" id="PF00462">
    <property type="entry name" value="Glutaredoxin"/>
    <property type="match status" value="1"/>
</dbReference>
<reference evidence="2 3" key="1">
    <citation type="submission" date="2019-06" db="EMBL/GenBank/DDBJ databases">
        <title>Sequencing the genomes of 1000 actinobacteria strains.</title>
        <authorList>
            <person name="Klenk H.-P."/>
        </authorList>
    </citation>
    <scope>NUCLEOTIDE SEQUENCE [LARGE SCALE GENOMIC DNA]</scope>
    <source>
        <strain evidence="2 3">DSM 45015</strain>
    </source>
</reference>
<sequence>MAGEADEVRVYWRPGCPFCYALRLGLRLRRLPLPLRETNIWEDASAAGRVREITGGDETVPTVVVGSTTMVNPRPGAVVAAARSAC</sequence>